<dbReference type="Proteomes" id="UP001139012">
    <property type="component" value="Unassembled WGS sequence"/>
</dbReference>
<evidence type="ECO:0000256" key="1">
    <source>
        <dbReference type="SAM" id="SignalP"/>
    </source>
</evidence>
<dbReference type="Proteomes" id="UP001139054">
    <property type="component" value="Unassembled WGS sequence"/>
</dbReference>
<name>A0A9X1R5M1_9BRAD</name>
<proteinExistence type="predicted"/>
<organism evidence="3 6">
    <name type="scientific">Bradyrhizobium zhengyangense</name>
    <dbReference type="NCBI Taxonomy" id="2911009"/>
    <lineage>
        <taxon>Bacteria</taxon>
        <taxon>Pseudomonadati</taxon>
        <taxon>Pseudomonadota</taxon>
        <taxon>Alphaproteobacteria</taxon>
        <taxon>Hyphomicrobiales</taxon>
        <taxon>Nitrobacteraceae</taxon>
        <taxon>Bradyrhizobium</taxon>
    </lineage>
</organism>
<dbReference type="EMBL" id="JAKLTY010000003">
    <property type="protein sequence ID" value="MCG2626256.1"/>
    <property type="molecule type" value="Genomic_DNA"/>
</dbReference>
<dbReference type="Pfam" id="PF13924">
    <property type="entry name" value="Lipocalin_5"/>
    <property type="match status" value="1"/>
</dbReference>
<comment type="caution">
    <text evidence="3">The sequence shown here is derived from an EMBL/GenBank/DDBJ whole genome shotgun (WGS) entry which is preliminary data.</text>
</comment>
<dbReference type="AlphaFoldDB" id="A0A9X1R5M1"/>
<dbReference type="EMBL" id="JAKLUA010000004">
    <property type="protein sequence ID" value="MCG2668263.1"/>
    <property type="molecule type" value="Genomic_DNA"/>
</dbReference>
<evidence type="ECO:0000313" key="4">
    <source>
        <dbReference type="EMBL" id="MCG2668263.1"/>
    </source>
</evidence>
<keyword evidence="5" id="KW-1185">Reference proteome</keyword>
<sequence length="169" mass="18341">MKHRWILSFCVIAALGLSLPADGAWGQQSTLKDELVGTWMAVSWEQKKNDGTTLQQFGASPAGMAVFDAGGRYVITVMRSDRAKNASSALWQGTAEENTVTANGTQTYFGTYSVNEADHSIAIHVAGSSFPNWNGTDQKRFVAITGDRLTLTIRPLSGEVVDVVWTRAK</sequence>
<evidence type="ECO:0000313" key="5">
    <source>
        <dbReference type="Proteomes" id="UP001139012"/>
    </source>
</evidence>
<dbReference type="InterPro" id="IPR024311">
    <property type="entry name" value="Lipocalin-like"/>
</dbReference>
<feature type="signal peptide" evidence="1">
    <location>
        <begin position="1"/>
        <end position="23"/>
    </location>
</feature>
<gene>
    <name evidence="4" type="ORF">L6637_14970</name>
    <name evidence="3" type="ORF">L6654_06405</name>
</gene>
<keyword evidence="1" id="KW-0732">Signal</keyword>
<feature type="chain" id="PRO_5040921376" evidence="1">
    <location>
        <begin position="24"/>
        <end position="169"/>
    </location>
</feature>
<evidence type="ECO:0000259" key="2">
    <source>
        <dbReference type="Pfam" id="PF13924"/>
    </source>
</evidence>
<dbReference type="RefSeq" id="WP_237871096.1">
    <property type="nucleotide sequence ID" value="NZ_JAKLTY010000003.1"/>
</dbReference>
<protein>
    <submittedName>
        <fullName evidence="3">Lipocalin-like domain-containing protein</fullName>
    </submittedName>
</protein>
<evidence type="ECO:0000313" key="3">
    <source>
        <dbReference type="EMBL" id="MCG2626256.1"/>
    </source>
</evidence>
<feature type="domain" description="Lipocalin-like" evidence="2">
    <location>
        <begin position="36"/>
        <end position="152"/>
    </location>
</feature>
<reference evidence="3" key="1">
    <citation type="submission" date="2022-01" db="EMBL/GenBank/DDBJ databases">
        <title>Genome sequnece data of strain Bradyrhizobium sp. nov.</title>
        <authorList>
            <person name="Zhang J."/>
        </authorList>
    </citation>
    <scope>NUCLEOTIDE SEQUENCE</scope>
    <source>
        <strain evidence="4">WYCCWR 12774</strain>
        <strain evidence="3">WYCCWR 13023</strain>
    </source>
</reference>
<accession>A0A9X1R5M1</accession>
<evidence type="ECO:0000313" key="6">
    <source>
        <dbReference type="Proteomes" id="UP001139054"/>
    </source>
</evidence>